<gene>
    <name evidence="6" type="ordered locus">CJA_2668</name>
</gene>
<dbReference type="STRING" id="498211.CJA_2668"/>
<dbReference type="AlphaFoldDB" id="B3PLP8"/>
<accession>B3PLP8</accession>
<evidence type="ECO:0000313" key="7">
    <source>
        <dbReference type="Proteomes" id="UP000001036"/>
    </source>
</evidence>
<dbReference type="eggNOG" id="COG3148">
    <property type="taxonomic scope" value="Bacteria"/>
</dbReference>
<evidence type="ECO:0000259" key="5">
    <source>
        <dbReference type="SMART" id="SM01144"/>
    </source>
</evidence>
<keyword evidence="2" id="KW-0808">Transferase</keyword>
<sequence>MPCRFESGPGHQTLDDLGAKTRNIAGFLFLYDFIFMSMSFDNQYHRLRRRRLAESTREFLARGKSVARCELCQLASYACICNWRPRLASRCEFVLLMHRDEVFKPTNTGRLIADVLPGQTHVFCWSRTEPEPALLNLLADPARLCLLVFPVENAPGHALVSHLPSGDQRIPTFILLDGTWKQSGRMFHLSRWLDGIACIKLPDTRERGYAVRKSHQEDYVSTAEAAALCMAVANEEDNARVLSDYFALFNHHYLATRGSYPPDVSELHKRLELFKGSG</sequence>
<dbReference type="GO" id="GO:0016432">
    <property type="term" value="F:tRNA-uridine aminocarboxypropyltransferase activity"/>
    <property type="evidence" value="ECO:0007669"/>
    <property type="project" value="UniProtKB-EC"/>
</dbReference>
<dbReference type="Proteomes" id="UP000001036">
    <property type="component" value="Chromosome"/>
</dbReference>
<keyword evidence="4" id="KW-0819">tRNA processing</keyword>
<evidence type="ECO:0000256" key="1">
    <source>
        <dbReference type="ARBA" id="ARBA00012386"/>
    </source>
</evidence>
<dbReference type="PANTHER" id="PTHR21392:SF1">
    <property type="entry name" value="TRNA-URIDINE AMINOCARBOXYPROPYLTRANSFERASE"/>
    <property type="match status" value="1"/>
</dbReference>
<dbReference type="Pfam" id="PF03942">
    <property type="entry name" value="DTW"/>
    <property type="match status" value="1"/>
</dbReference>
<evidence type="ECO:0000256" key="4">
    <source>
        <dbReference type="ARBA" id="ARBA00022694"/>
    </source>
</evidence>
<dbReference type="SMART" id="SM01144">
    <property type="entry name" value="DTW"/>
    <property type="match status" value="1"/>
</dbReference>
<feature type="domain" description="DTW" evidence="5">
    <location>
        <begin position="65"/>
        <end position="258"/>
    </location>
</feature>
<keyword evidence="7" id="KW-1185">Reference proteome</keyword>
<evidence type="ECO:0000256" key="2">
    <source>
        <dbReference type="ARBA" id="ARBA00022679"/>
    </source>
</evidence>
<dbReference type="EC" id="2.5.1.25" evidence="1"/>
<reference evidence="6 7" key="1">
    <citation type="journal article" date="2008" name="J. Bacteriol.">
        <title>Insights into plant cell wall degradation from the genome sequence of the soil bacterium Cellvibrio japonicus.</title>
        <authorList>
            <person name="Deboy R.T."/>
            <person name="Mongodin E.F."/>
            <person name="Fouts D.E."/>
            <person name="Tailford L.E."/>
            <person name="Khouri H."/>
            <person name="Emerson J.B."/>
            <person name="Mohamoud Y."/>
            <person name="Watkins K."/>
            <person name="Henrissat B."/>
            <person name="Gilbert H.J."/>
            <person name="Nelson K.E."/>
        </authorList>
    </citation>
    <scope>NUCLEOTIDE SEQUENCE [LARGE SCALE GENOMIC DNA]</scope>
    <source>
        <strain evidence="6 7">Ueda107</strain>
    </source>
</reference>
<dbReference type="InterPro" id="IPR005636">
    <property type="entry name" value="DTW"/>
</dbReference>
<dbReference type="HOGENOM" id="CLU_066458_1_0_6"/>
<dbReference type="EMBL" id="CP000934">
    <property type="protein sequence ID" value="ACE84400.1"/>
    <property type="molecule type" value="Genomic_DNA"/>
</dbReference>
<evidence type="ECO:0000313" key="6">
    <source>
        <dbReference type="EMBL" id="ACE84400.1"/>
    </source>
</evidence>
<dbReference type="KEGG" id="cja:CJA_2668"/>
<organism evidence="6 7">
    <name type="scientific">Cellvibrio japonicus (strain Ueda107)</name>
    <name type="common">Pseudomonas fluorescens subsp. cellulosa</name>
    <dbReference type="NCBI Taxonomy" id="498211"/>
    <lineage>
        <taxon>Bacteria</taxon>
        <taxon>Pseudomonadati</taxon>
        <taxon>Pseudomonadota</taxon>
        <taxon>Gammaproteobacteria</taxon>
        <taxon>Cellvibrionales</taxon>
        <taxon>Cellvibrionaceae</taxon>
        <taxon>Cellvibrio</taxon>
    </lineage>
</organism>
<dbReference type="GO" id="GO:0008033">
    <property type="term" value="P:tRNA processing"/>
    <property type="evidence" value="ECO:0007669"/>
    <property type="project" value="UniProtKB-KW"/>
</dbReference>
<dbReference type="InterPro" id="IPR039262">
    <property type="entry name" value="DTWD2/TAPT"/>
</dbReference>
<evidence type="ECO:0000256" key="3">
    <source>
        <dbReference type="ARBA" id="ARBA00022691"/>
    </source>
</evidence>
<proteinExistence type="predicted"/>
<dbReference type="PANTHER" id="PTHR21392">
    <property type="entry name" value="TRNA-URIDINE AMINOCARBOXYPROPYLTRANSFERASE 2"/>
    <property type="match status" value="1"/>
</dbReference>
<name>B3PLP8_CELJU</name>
<keyword evidence="3" id="KW-0949">S-adenosyl-L-methionine</keyword>
<protein>
    <recommendedName>
        <fullName evidence="1">tRNA-uridine aminocarboxypropyltransferase</fullName>
        <ecNumber evidence="1">2.5.1.25</ecNumber>
    </recommendedName>
</protein>